<dbReference type="RefSeq" id="WP_010768314.1">
    <property type="nucleotide sequence ID" value="NZ_ASWE01000003.1"/>
</dbReference>
<dbReference type="InterPro" id="IPR039446">
    <property type="entry name" value="DauR-like"/>
</dbReference>
<evidence type="ECO:0000313" key="4">
    <source>
        <dbReference type="Proteomes" id="UP000013785"/>
    </source>
</evidence>
<accession>R3W8A4</accession>
<feature type="domain" description="YheO-like" evidence="1">
    <location>
        <begin position="10"/>
        <end position="118"/>
    </location>
</feature>
<dbReference type="Pfam" id="PF13309">
    <property type="entry name" value="HTH_22"/>
    <property type="match status" value="1"/>
</dbReference>
<evidence type="ECO:0008006" key="5">
    <source>
        <dbReference type="Google" id="ProtNLM"/>
    </source>
</evidence>
<dbReference type="InterPro" id="IPR039445">
    <property type="entry name" value="DauR-like_HTH"/>
</dbReference>
<dbReference type="HOGENOM" id="CLU_080179_2_0_9"/>
<comment type="caution">
    <text evidence="3">The sequence shown here is derived from an EMBL/GenBank/DDBJ whole genome shotgun (WGS) entry which is preliminary data.</text>
</comment>
<dbReference type="PANTHER" id="PTHR35568">
    <property type="entry name" value="TRANSCRIPTIONAL REGULATOR DAUR"/>
    <property type="match status" value="1"/>
</dbReference>
<evidence type="ECO:0000259" key="2">
    <source>
        <dbReference type="Pfam" id="PF13309"/>
    </source>
</evidence>
<gene>
    <name evidence="3" type="ORF">UC3_01651</name>
</gene>
<organism evidence="3 4">
    <name type="scientific">Enterococcus phoeniculicola ATCC BAA-412</name>
    <dbReference type="NCBI Taxonomy" id="1158610"/>
    <lineage>
        <taxon>Bacteria</taxon>
        <taxon>Bacillati</taxon>
        <taxon>Bacillota</taxon>
        <taxon>Bacilli</taxon>
        <taxon>Lactobacillales</taxon>
        <taxon>Enterococcaceae</taxon>
        <taxon>Enterococcus</taxon>
    </lineage>
</organism>
<evidence type="ECO:0000259" key="1">
    <source>
        <dbReference type="Pfam" id="PF08348"/>
    </source>
</evidence>
<dbReference type="InterPro" id="IPR013559">
    <property type="entry name" value="YheO"/>
</dbReference>
<dbReference type="eggNOG" id="COG2964">
    <property type="taxonomic scope" value="Bacteria"/>
</dbReference>
<dbReference type="AlphaFoldDB" id="R3W8A4"/>
<dbReference type="Pfam" id="PF08348">
    <property type="entry name" value="PAS_6"/>
    <property type="match status" value="1"/>
</dbReference>
<feature type="domain" description="Transcriptional regulator DauR-like HTH" evidence="2">
    <location>
        <begin position="158"/>
        <end position="219"/>
    </location>
</feature>
<proteinExistence type="predicted"/>
<dbReference type="OrthoDB" id="9796595at2"/>
<dbReference type="Proteomes" id="UP000013785">
    <property type="component" value="Unassembled WGS sequence"/>
</dbReference>
<dbReference type="PATRIC" id="fig|1158610.3.peg.1639"/>
<sequence length="225" mass="25818">MLQVDKVLDLSTLVDFLAEVLGKRTEIVLHDLKDVTTSIVYIKNGELTGRTLGQATTDFSLRLIESGNTKKVPYITNYMGKDLKGKLFTSSTFFIKNFEEDLIGLLCINTDTSEVTTAIELLKSMQPRCFYEQEPVVNKSKEQTQLQEVLQGNPKEIIQMTVERVMSDTTIPFSRLTAEEKLIIFERLNREGIFLMKKSVERLAEIFQISIPSCYRYIRKIKKES</sequence>
<reference evidence="3 4" key="1">
    <citation type="submission" date="2013-02" db="EMBL/GenBank/DDBJ databases">
        <title>The Genome Sequence of Enterococcus phoeniculicola BAA-412.</title>
        <authorList>
            <consortium name="The Broad Institute Genome Sequencing Platform"/>
            <consortium name="The Broad Institute Genome Sequencing Center for Infectious Disease"/>
            <person name="Earl A.M."/>
            <person name="Gilmore M.S."/>
            <person name="Lebreton F."/>
            <person name="Walker B."/>
            <person name="Young S.K."/>
            <person name="Zeng Q."/>
            <person name="Gargeya S."/>
            <person name="Fitzgerald M."/>
            <person name="Haas B."/>
            <person name="Abouelleil A."/>
            <person name="Alvarado L."/>
            <person name="Arachchi H.M."/>
            <person name="Berlin A.M."/>
            <person name="Chapman S.B."/>
            <person name="Dewar J."/>
            <person name="Goldberg J."/>
            <person name="Griggs A."/>
            <person name="Gujja S."/>
            <person name="Hansen M."/>
            <person name="Howarth C."/>
            <person name="Imamovic A."/>
            <person name="Larimer J."/>
            <person name="McCowan C."/>
            <person name="Murphy C."/>
            <person name="Neiman D."/>
            <person name="Pearson M."/>
            <person name="Priest M."/>
            <person name="Roberts A."/>
            <person name="Saif S."/>
            <person name="Shea T."/>
            <person name="Sisk P."/>
            <person name="Sykes S."/>
            <person name="Wortman J."/>
            <person name="Nusbaum C."/>
            <person name="Birren B."/>
        </authorList>
    </citation>
    <scope>NUCLEOTIDE SEQUENCE [LARGE SCALE GENOMIC DNA]</scope>
    <source>
        <strain evidence="3 4">ATCC BAA-412</strain>
    </source>
</reference>
<dbReference type="PANTHER" id="PTHR35568:SF1">
    <property type="entry name" value="TRANSCRIPTIONAL REGULATOR DAUR"/>
    <property type="match status" value="1"/>
</dbReference>
<dbReference type="STRING" id="154621.RV11_GL000277"/>
<name>R3W8A4_9ENTE</name>
<dbReference type="EMBL" id="AJAT01000014">
    <property type="protein sequence ID" value="EOL44021.1"/>
    <property type="molecule type" value="Genomic_DNA"/>
</dbReference>
<evidence type="ECO:0000313" key="3">
    <source>
        <dbReference type="EMBL" id="EOL44021.1"/>
    </source>
</evidence>
<protein>
    <recommendedName>
        <fullName evidence="5">PAC domain-containing protein</fullName>
    </recommendedName>
</protein>
<keyword evidence="4" id="KW-1185">Reference proteome</keyword>